<accession>A0A7W4WEM2</accession>
<dbReference type="AlphaFoldDB" id="A0A7W4WEM2"/>
<keyword evidence="2" id="KW-1185">Reference proteome</keyword>
<gene>
    <name evidence="1" type="ORF">FHS09_003640</name>
</gene>
<organism evidence="1 2">
    <name type="scientific">Microbulbifer rhizosphaerae</name>
    <dbReference type="NCBI Taxonomy" id="1562603"/>
    <lineage>
        <taxon>Bacteria</taxon>
        <taxon>Pseudomonadati</taxon>
        <taxon>Pseudomonadota</taxon>
        <taxon>Gammaproteobacteria</taxon>
        <taxon>Cellvibrionales</taxon>
        <taxon>Microbulbiferaceae</taxon>
        <taxon>Microbulbifer</taxon>
    </lineage>
</organism>
<sequence length="82" mass="9234">MEDDFVPKESTLSRSYSDGNLTVQIDIYEDGEGGWLLEIVDEQDNSTVWEDAFETEQEALDEALDALREEGVETFVGPVEES</sequence>
<dbReference type="RefSeq" id="WP_183462385.1">
    <property type="nucleotide sequence ID" value="NZ_JACHWZ010000020.1"/>
</dbReference>
<protein>
    <recommendedName>
        <fullName evidence="3">Base plate wedge protein 53</fullName>
    </recommendedName>
</protein>
<evidence type="ECO:0000313" key="1">
    <source>
        <dbReference type="EMBL" id="MBB3062791.1"/>
    </source>
</evidence>
<name>A0A7W4WEM2_9GAMM</name>
<dbReference type="Proteomes" id="UP000535937">
    <property type="component" value="Unassembled WGS sequence"/>
</dbReference>
<proteinExistence type="predicted"/>
<reference evidence="1 2" key="1">
    <citation type="submission" date="2020-08" db="EMBL/GenBank/DDBJ databases">
        <title>Genomic Encyclopedia of Type Strains, Phase III (KMG-III): the genomes of soil and plant-associated and newly described type strains.</title>
        <authorList>
            <person name="Whitman W."/>
        </authorList>
    </citation>
    <scope>NUCLEOTIDE SEQUENCE [LARGE SCALE GENOMIC DNA]</scope>
    <source>
        <strain evidence="1 2">CECT 8799</strain>
    </source>
</reference>
<comment type="caution">
    <text evidence="1">The sequence shown here is derived from an EMBL/GenBank/DDBJ whole genome shotgun (WGS) entry which is preliminary data.</text>
</comment>
<evidence type="ECO:0008006" key="3">
    <source>
        <dbReference type="Google" id="ProtNLM"/>
    </source>
</evidence>
<evidence type="ECO:0000313" key="2">
    <source>
        <dbReference type="Proteomes" id="UP000535937"/>
    </source>
</evidence>
<dbReference type="EMBL" id="JACHWZ010000020">
    <property type="protein sequence ID" value="MBB3062791.1"/>
    <property type="molecule type" value="Genomic_DNA"/>
</dbReference>